<evidence type="ECO:0000256" key="1">
    <source>
        <dbReference type="SAM" id="SignalP"/>
    </source>
</evidence>
<feature type="chain" id="PRO_5024315902" evidence="1">
    <location>
        <begin position="26"/>
        <end position="70"/>
    </location>
</feature>
<dbReference type="AlphaFoldDB" id="A0A5S6QXP2"/>
<keyword evidence="1" id="KW-0732">Signal</keyword>
<dbReference type="WBParaSite" id="TMUE_3000012166.1">
    <property type="protein sequence ID" value="TMUE_3000012166.1"/>
    <property type="gene ID" value="WBGene00291701"/>
</dbReference>
<dbReference type="PROSITE" id="PS51257">
    <property type="entry name" value="PROKAR_LIPOPROTEIN"/>
    <property type="match status" value="1"/>
</dbReference>
<name>A0A5S6QXP2_TRIMR</name>
<organism evidence="2 3">
    <name type="scientific">Trichuris muris</name>
    <name type="common">Mouse whipworm</name>
    <dbReference type="NCBI Taxonomy" id="70415"/>
    <lineage>
        <taxon>Eukaryota</taxon>
        <taxon>Metazoa</taxon>
        <taxon>Ecdysozoa</taxon>
        <taxon>Nematoda</taxon>
        <taxon>Enoplea</taxon>
        <taxon>Dorylaimia</taxon>
        <taxon>Trichinellida</taxon>
        <taxon>Trichuridae</taxon>
        <taxon>Trichuris</taxon>
    </lineage>
</organism>
<sequence length="70" mass="7927">MAFPKAYSIIVRSFFLACFCQQTVQMNALLSCSSLQEEPNFLQHLYASVKLQSKQSIMTFQLGLPVVTYS</sequence>
<dbReference type="Proteomes" id="UP000046395">
    <property type="component" value="Unassembled WGS sequence"/>
</dbReference>
<evidence type="ECO:0000313" key="3">
    <source>
        <dbReference type="WBParaSite" id="TMUE_3000012166.1"/>
    </source>
</evidence>
<accession>A0A5S6QXP2</accession>
<keyword evidence="2" id="KW-1185">Reference proteome</keyword>
<protein>
    <submittedName>
        <fullName evidence="3">Secreted protein</fullName>
    </submittedName>
</protein>
<evidence type="ECO:0000313" key="2">
    <source>
        <dbReference type="Proteomes" id="UP000046395"/>
    </source>
</evidence>
<proteinExistence type="predicted"/>
<reference evidence="3" key="1">
    <citation type="submission" date="2019-12" db="UniProtKB">
        <authorList>
            <consortium name="WormBaseParasite"/>
        </authorList>
    </citation>
    <scope>IDENTIFICATION</scope>
</reference>
<feature type="signal peptide" evidence="1">
    <location>
        <begin position="1"/>
        <end position="25"/>
    </location>
</feature>